<dbReference type="STRING" id="392484.LP43_2072"/>
<dbReference type="RefSeq" id="WP_036314886.1">
    <property type="nucleotide sequence ID" value="NZ_JRQD01000005.1"/>
</dbReference>
<name>A0A0A0BGI4_9GAMM</name>
<evidence type="ECO:0000313" key="9">
    <source>
        <dbReference type="Proteomes" id="UP000029999"/>
    </source>
</evidence>
<proteinExistence type="inferred from homology"/>
<dbReference type="GO" id="GO:0009055">
    <property type="term" value="F:electron transfer activity"/>
    <property type="evidence" value="ECO:0007669"/>
    <property type="project" value="UniProtKB-UniRule"/>
</dbReference>
<evidence type="ECO:0000256" key="1">
    <source>
        <dbReference type="ARBA" id="ARBA00022630"/>
    </source>
</evidence>
<dbReference type="EMBL" id="JRQD01000005">
    <property type="protein sequence ID" value="KGM06199.1"/>
    <property type="molecule type" value="Genomic_DNA"/>
</dbReference>
<reference evidence="8 9" key="1">
    <citation type="submission" date="2014-09" db="EMBL/GenBank/DDBJ databases">
        <authorList>
            <person name="Grob C."/>
            <person name="Taubert M."/>
            <person name="Howat A.M."/>
            <person name="Burns O.J."/>
            <person name="Dixon J.L."/>
            <person name="Chen Y."/>
            <person name="Murrell J.C."/>
        </authorList>
    </citation>
    <scope>NUCLEOTIDE SEQUENCE [LARGE SCALE GENOMIC DNA]</scope>
    <source>
        <strain evidence="8">L4</strain>
    </source>
</reference>
<comment type="subunit">
    <text evidence="6">Homodimer.</text>
</comment>
<evidence type="ECO:0000256" key="6">
    <source>
        <dbReference type="HAMAP-Rule" id="MF_01216"/>
    </source>
</evidence>
<evidence type="ECO:0000256" key="5">
    <source>
        <dbReference type="ARBA" id="ARBA00048542"/>
    </source>
</evidence>
<sequence length="196" mass="21450">MNNTILHINSSGRFSGSVTRDISTQLVTQLQQQRGTTPVQRDLAEGIPFIDENWITANFTDPEQRTEAQQTVLGFSDELIEELQQASHIVIAAPIYNFSVPAVLKAWIDQVARARVTFRYTENGPEGLLKGKKAYLVIASGGVPLGSEVDFVSPYLRQVMSFLGIDDVTVINANELGEAANEAEVVEKLSAIAENS</sequence>
<dbReference type="EC" id="1.7.1.17" evidence="6"/>
<comment type="function">
    <text evidence="6">Also exhibits azoreductase activity. Catalyzes the reductive cleavage of the azo bond in aromatic azo compounds to the corresponding amines.</text>
</comment>
<comment type="similarity">
    <text evidence="6">Belongs to the azoreductase type 1 family.</text>
</comment>
<feature type="domain" description="Flavodoxin-like fold" evidence="7">
    <location>
        <begin position="4"/>
        <end position="193"/>
    </location>
</feature>
<comment type="catalytic activity">
    <reaction evidence="5">
        <text>N,N-dimethyl-1,4-phenylenediamine + anthranilate + 2 NAD(+) = 2-(4-dimethylaminophenyl)diazenylbenzoate + 2 NADH + 2 H(+)</text>
        <dbReference type="Rhea" id="RHEA:55872"/>
        <dbReference type="ChEBI" id="CHEBI:15378"/>
        <dbReference type="ChEBI" id="CHEBI:15783"/>
        <dbReference type="ChEBI" id="CHEBI:16567"/>
        <dbReference type="ChEBI" id="CHEBI:57540"/>
        <dbReference type="ChEBI" id="CHEBI:57945"/>
        <dbReference type="ChEBI" id="CHEBI:71579"/>
        <dbReference type="EC" id="1.7.1.17"/>
    </reaction>
    <physiologicalReaction direction="right-to-left" evidence="5">
        <dbReference type="Rhea" id="RHEA:55874"/>
    </physiologicalReaction>
</comment>
<keyword evidence="2 6" id="KW-0288">FMN</keyword>
<dbReference type="GO" id="GO:0016652">
    <property type="term" value="F:oxidoreductase activity, acting on NAD(P)H as acceptor"/>
    <property type="evidence" value="ECO:0007669"/>
    <property type="project" value="UniProtKB-UniRule"/>
</dbReference>
<dbReference type="InterPro" id="IPR023048">
    <property type="entry name" value="NADH:quinone_OxRdtase_FMN_depd"/>
</dbReference>
<dbReference type="Pfam" id="PF02525">
    <property type="entry name" value="Flavodoxin_2"/>
    <property type="match status" value="1"/>
</dbReference>
<organism evidence="8 9">
    <name type="scientific">Methylophaga thiooxydans</name>
    <dbReference type="NCBI Taxonomy" id="392484"/>
    <lineage>
        <taxon>Bacteria</taxon>
        <taxon>Pseudomonadati</taxon>
        <taxon>Pseudomonadota</taxon>
        <taxon>Gammaproteobacteria</taxon>
        <taxon>Thiotrichales</taxon>
        <taxon>Piscirickettsiaceae</taxon>
        <taxon>Methylophaga</taxon>
    </lineage>
</organism>
<evidence type="ECO:0000256" key="4">
    <source>
        <dbReference type="ARBA" id="ARBA00023027"/>
    </source>
</evidence>
<dbReference type="PANTHER" id="PTHR43741:SF2">
    <property type="entry name" value="FMN-DEPENDENT NADH:QUINONE OXIDOREDUCTASE"/>
    <property type="match status" value="1"/>
</dbReference>
<accession>A0A0A0BGI4</accession>
<keyword evidence="4 6" id="KW-0520">NAD</keyword>
<dbReference type="InterPro" id="IPR003680">
    <property type="entry name" value="Flavodoxin_fold"/>
</dbReference>
<dbReference type="GO" id="GO:0016655">
    <property type="term" value="F:oxidoreductase activity, acting on NAD(P)H, quinone or similar compound as acceptor"/>
    <property type="evidence" value="ECO:0007669"/>
    <property type="project" value="InterPro"/>
</dbReference>
<comment type="catalytic activity">
    <reaction evidence="6">
        <text>2 a quinone + NADH + H(+) = 2 a 1,4-benzosemiquinone + NAD(+)</text>
        <dbReference type="Rhea" id="RHEA:65952"/>
        <dbReference type="ChEBI" id="CHEBI:15378"/>
        <dbReference type="ChEBI" id="CHEBI:57540"/>
        <dbReference type="ChEBI" id="CHEBI:57945"/>
        <dbReference type="ChEBI" id="CHEBI:132124"/>
        <dbReference type="ChEBI" id="CHEBI:134225"/>
    </reaction>
</comment>
<dbReference type="Gene3D" id="3.40.50.360">
    <property type="match status" value="1"/>
</dbReference>
<dbReference type="GO" id="GO:0010181">
    <property type="term" value="F:FMN binding"/>
    <property type="evidence" value="ECO:0007669"/>
    <property type="project" value="UniProtKB-UniRule"/>
</dbReference>
<keyword evidence="1 6" id="KW-0285">Flavoprotein</keyword>
<comment type="cofactor">
    <cofactor evidence="6">
        <name>FMN</name>
        <dbReference type="ChEBI" id="CHEBI:58210"/>
    </cofactor>
    <text evidence="6">Binds 1 FMN per subunit.</text>
</comment>
<comment type="caution">
    <text evidence="6">Lacks conserved residue(s) required for the propagation of feature annotation.</text>
</comment>
<evidence type="ECO:0000256" key="2">
    <source>
        <dbReference type="ARBA" id="ARBA00022643"/>
    </source>
</evidence>
<evidence type="ECO:0000259" key="7">
    <source>
        <dbReference type="Pfam" id="PF02525"/>
    </source>
</evidence>
<dbReference type="HAMAP" id="MF_01216">
    <property type="entry name" value="Azoreductase_type1"/>
    <property type="match status" value="1"/>
</dbReference>
<protein>
    <recommendedName>
        <fullName evidence="6">FMN dependent NADH:quinone oxidoreductase</fullName>
        <ecNumber evidence="6">1.6.5.-</ecNumber>
    </recommendedName>
    <alternativeName>
        <fullName evidence="6">Azo-dye reductase</fullName>
    </alternativeName>
    <alternativeName>
        <fullName evidence="6">FMN-dependent NADH-azo compound oxidoreductase</fullName>
    </alternativeName>
    <alternativeName>
        <fullName evidence="6">FMN-dependent NADH-azoreductase</fullName>
        <ecNumber evidence="6">1.7.1.17</ecNumber>
    </alternativeName>
</protein>
<comment type="caution">
    <text evidence="8">The sequence shown here is derived from an EMBL/GenBank/DDBJ whole genome shotgun (WGS) entry which is preliminary data.</text>
</comment>
<evidence type="ECO:0000256" key="3">
    <source>
        <dbReference type="ARBA" id="ARBA00023002"/>
    </source>
</evidence>
<dbReference type="AlphaFoldDB" id="A0A0A0BGI4"/>
<keyword evidence="3 6" id="KW-0560">Oxidoreductase</keyword>
<comment type="function">
    <text evidence="6">Quinone reductase that provides resistance to thiol-specific stress caused by electrophilic quinones.</text>
</comment>
<dbReference type="SUPFAM" id="SSF52218">
    <property type="entry name" value="Flavoproteins"/>
    <property type="match status" value="1"/>
</dbReference>
<dbReference type="EC" id="1.6.5.-" evidence="6"/>
<gene>
    <name evidence="6" type="primary">azoR</name>
    <name evidence="8" type="ORF">LP43_2072</name>
</gene>
<evidence type="ECO:0000313" key="8">
    <source>
        <dbReference type="EMBL" id="KGM06199.1"/>
    </source>
</evidence>
<feature type="binding site" evidence="6">
    <location>
        <position position="11"/>
    </location>
    <ligand>
        <name>FMN</name>
        <dbReference type="ChEBI" id="CHEBI:58210"/>
    </ligand>
</feature>
<dbReference type="Proteomes" id="UP000029999">
    <property type="component" value="Unassembled WGS sequence"/>
</dbReference>
<dbReference type="PANTHER" id="PTHR43741">
    <property type="entry name" value="FMN-DEPENDENT NADH-AZOREDUCTASE 1"/>
    <property type="match status" value="1"/>
</dbReference>
<dbReference type="InterPro" id="IPR050104">
    <property type="entry name" value="FMN-dep_NADH:Q_OxRdtase_AzoR1"/>
</dbReference>
<dbReference type="InterPro" id="IPR029039">
    <property type="entry name" value="Flavoprotein-like_sf"/>
</dbReference>